<dbReference type="AlphaFoldDB" id="A0A2G9RX43"/>
<protein>
    <submittedName>
        <fullName evidence="1">Uncharacterized protein</fullName>
    </submittedName>
</protein>
<reference evidence="1" key="1">
    <citation type="submission" date="2017-08" db="EMBL/GenBank/DDBJ databases">
        <title>Assembly of the North American Bullfrog Genome.</title>
        <authorList>
            <person name="Warren R.L."/>
            <person name="Vandervalk B.P."/>
            <person name="Kucuk E."/>
            <person name="Birol I."/>
            <person name="Helbing C."/>
            <person name="Pandoh P."/>
            <person name="Behsaz B."/>
            <person name="Mohamadi H."/>
            <person name="Chu J."/>
            <person name="Jackman S."/>
            <person name="Hammond S.A."/>
            <person name="Veldhoen N."/>
            <person name="Kirk H."/>
            <person name="Zhao Y."/>
            <person name="Coope R."/>
            <person name="Pleasance S."/>
            <person name="Moore R."/>
            <person name="Holt R."/>
        </authorList>
    </citation>
    <scope>NUCLEOTIDE SEQUENCE</scope>
    <source>
        <strain evidence="1">Bruno</strain>
        <tissue evidence="1">Liver</tissue>
    </source>
</reference>
<accession>A0A2G9RX43</accession>
<name>A0A2G9RX43_AQUCT</name>
<sequence length="128" mass="14693">MSYLQSILLYLLSRLETERIRECAELSGFFSNTLETNASGASTSNQVHRHRTCRPLTVIMRLVPCMSGISTSCLRSIQIGLWLEFYETNVSLSVYLFLGLCETGRLYQRSEHFPLNIVFHKTCREGHI</sequence>
<evidence type="ECO:0000313" key="1">
    <source>
        <dbReference type="EMBL" id="PIO32452.1"/>
    </source>
</evidence>
<gene>
    <name evidence="1" type="ORF">AB205_0033800</name>
</gene>
<proteinExistence type="predicted"/>
<organism evidence="1">
    <name type="scientific">Aquarana catesbeiana</name>
    <name type="common">American bullfrog</name>
    <name type="synonym">Rana catesbeiana</name>
    <dbReference type="NCBI Taxonomy" id="8400"/>
    <lineage>
        <taxon>Eukaryota</taxon>
        <taxon>Metazoa</taxon>
        <taxon>Chordata</taxon>
        <taxon>Craniata</taxon>
        <taxon>Vertebrata</taxon>
        <taxon>Euteleostomi</taxon>
        <taxon>Amphibia</taxon>
        <taxon>Batrachia</taxon>
        <taxon>Anura</taxon>
        <taxon>Neobatrachia</taxon>
        <taxon>Ranoidea</taxon>
        <taxon>Ranidae</taxon>
        <taxon>Aquarana</taxon>
    </lineage>
</organism>
<dbReference type="EMBL" id="KV931971">
    <property type="protein sequence ID" value="PIO32452.1"/>
    <property type="molecule type" value="Genomic_DNA"/>
</dbReference>